<dbReference type="CTD" id="4664"/>
<evidence type="ECO:0000256" key="3">
    <source>
        <dbReference type="ARBA" id="ARBA00011364"/>
    </source>
</evidence>
<dbReference type="PANTHER" id="PTHR12623">
    <property type="entry name" value="NGFI-A BINDING PROTEIN"/>
    <property type="match status" value="1"/>
</dbReference>
<keyword evidence="5" id="KW-0805">Transcription regulation</keyword>
<dbReference type="InterPro" id="IPR038398">
    <property type="entry name" value="NCD2_sf"/>
</dbReference>
<dbReference type="Pfam" id="PF04904">
    <property type="entry name" value="SAM_NCD1"/>
    <property type="match status" value="1"/>
</dbReference>
<dbReference type="InterPro" id="IPR006989">
    <property type="entry name" value="NAB_co-repressor_dom"/>
</dbReference>
<feature type="domain" description="Nab N-terminal" evidence="9">
    <location>
        <begin position="7"/>
        <end position="83"/>
    </location>
</feature>
<evidence type="ECO:0000259" key="10">
    <source>
        <dbReference type="Pfam" id="PF04905"/>
    </source>
</evidence>
<comment type="similarity">
    <text evidence="2">Belongs to the NAB family.</text>
</comment>
<dbReference type="InterPro" id="IPR039040">
    <property type="entry name" value="NAB_fam"/>
</dbReference>
<keyword evidence="11" id="KW-1185">Reference proteome</keyword>
<comment type="subunit">
    <text evidence="3">Homomultimers may associate with EGR1 bound to DNA.</text>
</comment>
<dbReference type="AlphaFoldDB" id="A0AAJ7SMP5"/>
<dbReference type="InterPro" id="IPR006988">
    <property type="entry name" value="Nab_N"/>
</dbReference>
<accession>A0AAJ7SMP5</accession>
<feature type="region of interest" description="Disordered" evidence="8">
    <location>
        <begin position="221"/>
        <end position="266"/>
    </location>
</feature>
<name>A0AAJ7SMP5_PETMA</name>
<evidence type="ECO:0000313" key="11">
    <source>
        <dbReference type="Proteomes" id="UP001318040"/>
    </source>
</evidence>
<keyword evidence="4" id="KW-0678">Repressor</keyword>
<evidence type="ECO:0000256" key="8">
    <source>
        <dbReference type="SAM" id="MobiDB-lite"/>
    </source>
</evidence>
<dbReference type="KEGG" id="pmrn:116938727"/>
<evidence type="ECO:0000313" key="14">
    <source>
        <dbReference type="RefSeq" id="XP_032802150.1"/>
    </source>
</evidence>
<feature type="compositionally biased region" description="Acidic residues" evidence="8">
    <location>
        <begin position="528"/>
        <end position="548"/>
    </location>
</feature>
<gene>
    <name evidence="12 13 14" type="primary">NAB1</name>
</gene>
<dbReference type="RefSeq" id="XP_032802148.1">
    <property type="nucleotide sequence ID" value="XM_032946257.1"/>
</dbReference>
<proteinExistence type="inferred from homology"/>
<evidence type="ECO:0000256" key="6">
    <source>
        <dbReference type="ARBA" id="ARBA00023163"/>
    </source>
</evidence>
<comment type="subcellular location">
    <subcellularLocation>
        <location evidence="1">Nucleus</location>
    </subcellularLocation>
</comment>
<dbReference type="PANTHER" id="PTHR12623:SF10">
    <property type="entry name" value="NGFI-A-BINDING PROTEIN HOMOLOG"/>
    <property type="match status" value="1"/>
</dbReference>
<evidence type="ECO:0000256" key="1">
    <source>
        <dbReference type="ARBA" id="ARBA00004123"/>
    </source>
</evidence>
<reference evidence="12 13" key="1">
    <citation type="submission" date="2025-04" db="UniProtKB">
        <authorList>
            <consortium name="RefSeq"/>
        </authorList>
    </citation>
    <scope>IDENTIFICATION</scope>
    <source>
        <tissue evidence="12 13">Sperm</tissue>
    </source>
</reference>
<organism evidence="11 14">
    <name type="scientific">Petromyzon marinus</name>
    <name type="common">Sea lamprey</name>
    <dbReference type="NCBI Taxonomy" id="7757"/>
    <lineage>
        <taxon>Eukaryota</taxon>
        <taxon>Metazoa</taxon>
        <taxon>Chordata</taxon>
        <taxon>Craniata</taxon>
        <taxon>Vertebrata</taxon>
        <taxon>Cyclostomata</taxon>
        <taxon>Hyperoartia</taxon>
        <taxon>Petromyzontiformes</taxon>
        <taxon>Petromyzontidae</taxon>
        <taxon>Petromyzon</taxon>
    </lineage>
</organism>
<dbReference type="RefSeq" id="XP_032802149.1">
    <property type="nucleotide sequence ID" value="XM_032946258.1"/>
</dbReference>
<keyword evidence="6" id="KW-0804">Transcription</keyword>
<sequence>MAVVMKPSTLGELQLFRVLQRANLLSYYEPFVAQGGDDVAQLCEASEEEFLEIMALVGMASKPLHVRRLQKALQEWVSNPGGFSQPVTKLPAASIPLTRVPELSASAVARPNPASNALEAQVRLAQSLVCCSSKIGRPGGMDAATAGSHAAPHGPSLAHTSAQARIHPAPVHPAPVHPAPVHPAPVHPAPTHGQHQVARAVMLPSAPAVERPSPPLVTAREREAQPPAPLAAQQRLSPADSGCRSADEGPGSPPSSPPRDLEPGACLDDASVQSIGESARRLLSSASTPAPPRPSPEELRELLRGNRKQGRSLAHILDLHESDRRRMDEIRRYSAIYGRYDSKRKDGRQLTLHEMTVNEAAAQLCARDLTLLIRRDELFPLARQVVRESGYHYSRKYSKSKYMESAFSLVAKRPRLEGGGLFSRDDTPNPRTVQAELAKLKRQDRLFEIEDRLRTLRQGQDTLQDQLVEAKSTGATASMTQLQVRLELIQAEQHALSQEQAELLRRQRRSDRYFYSKQQRGEQGTPEDGADDSDSSGDDAADAWEDGASDSSMAGAPGSGELPGNYRPSPLVRQQLVQRMLMDEGLRLARQHAILAPADVPHVKAEPAWSDAEDGANEDKTSATESVNQEERVDDSSPSNDRGNGQVEPKLES</sequence>
<feature type="compositionally biased region" description="Pro residues" evidence="8">
    <location>
        <begin position="170"/>
        <end position="188"/>
    </location>
</feature>
<evidence type="ECO:0000256" key="5">
    <source>
        <dbReference type="ARBA" id="ARBA00023015"/>
    </source>
</evidence>
<feature type="region of interest" description="Disordered" evidence="8">
    <location>
        <begin position="279"/>
        <end position="298"/>
    </location>
</feature>
<dbReference type="Proteomes" id="UP001318040">
    <property type="component" value="Chromosome 4"/>
</dbReference>
<evidence type="ECO:0000259" key="9">
    <source>
        <dbReference type="Pfam" id="PF04904"/>
    </source>
</evidence>
<evidence type="ECO:0000313" key="13">
    <source>
        <dbReference type="RefSeq" id="XP_032802149.1"/>
    </source>
</evidence>
<dbReference type="FunFam" id="1.20.120.2010:FF:000001">
    <property type="entry name" value="NGFI-A-binding protein 1 isoform X1"/>
    <property type="match status" value="1"/>
</dbReference>
<evidence type="ECO:0000256" key="7">
    <source>
        <dbReference type="ARBA" id="ARBA00023242"/>
    </source>
</evidence>
<evidence type="ECO:0000256" key="2">
    <source>
        <dbReference type="ARBA" id="ARBA00008864"/>
    </source>
</evidence>
<feature type="region of interest" description="Disordered" evidence="8">
    <location>
        <begin position="142"/>
        <end position="161"/>
    </location>
</feature>
<evidence type="ECO:0000256" key="4">
    <source>
        <dbReference type="ARBA" id="ARBA00022491"/>
    </source>
</evidence>
<feature type="domain" description="NAB co-repressor" evidence="10">
    <location>
        <begin position="267"/>
        <end position="398"/>
    </location>
</feature>
<feature type="region of interest" description="Disordered" evidence="8">
    <location>
        <begin position="597"/>
        <end position="653"/>
    </location>
</feature>
<evidence type="ECO:0000313" key="12">
    <source>
        <dbReference type="RefSeq" id="XP_032802148.1"/>
    </source>
</evidence>
<dbReference type="Gene3D" id="1.20.120.2010">
    <property type="entry name" value="NAB conserved domain 2"/>
    <property type="match status" value="1"/>
</dbReference>
<feature type="region of interest" description="Disordered" evidence="8">
    <location>
        <begin position="514"/>
        <end position="568"/>
    </location>
</feature>
<keyword evidence="7" id="KW-0539">Nucleus</keyword>
<feature type="region of interest" description="Disordered" evidence="8">
    <location>
        <begin position="169"/>
        <end position="195"/>
    </location>
</feature>
<dbReference type="RefSeq" id="XP_032802150.1">
    <property type="nucleotide sequence ID" value="XM_032946259.1"/>
</dbReference>
<dbReference type="Pfam" id="PF04905">
    <property type="entry name" value="NCD2"/>
    <property type="match status" value="1"/>
</dbReference>
<protein>
    <submittedName>
        <fullName evidence="12 13">NGFI-A-binding protein 1</fullName>
    </submittedName>
</protein>
<dbReference type="GO" id="GO:0005634">
    <property type="term" value="C:nucleus"/>
    <property type="evidence" value="ECO:0007669"/>
    <property type="project" value="UniProtKB-SubCell"/>
</dbReference>
<dbReference type="GO" id="GO:0003712">
    <property type="term" value="F:transcription coregulator activity"/>
    <property type="evidence" value="ECO:0007669"/>
    <property type="project" value="InterPro"/>
</dbReference>
<dbReference type="GO" id="GO:0045892">
    <property type="term" value="P:negative regulation of DNA-templated transcription"/>
    <property type="evidence" value="ECO:0007669"/>
    <property type="project" value="InterPro"/>
</dbReference>